<dbReference type="EMBL" id="JAIWYP010000007">
    <property type="protein sequence ID" value="KAH3795912.1"/>
    <property type="molecule type" value="Genomic_DNA"/>
</dbReference>
<accession>A0A9D4FCS2</accession>
<evidence type="ECO:0000313" key="1">
    <source>
        <dbReference type="EMBL" id="KAH3795912.1"/>
    </source>
</evidence>
<name>A0A9D4FCS2_DREPO</name>
<keyword evidence="2" id="KW-1185">Reference proteome</keyword>
<gene>
    <name evidence="1" type="ORF">DPMN_149474</name>
</gene>
<reference evidence="1" key="1">
    <citation type="journal article" date="2019" name="bioRxiv">
        <title>The Genome of the Zebra Mussel, Dreissena polymorpha: A Resource for Invasive Species Research.</title>
        <authorList>
            <person name="McCartney M.A."/>
            <person name="Auch B."/>
            <person name="Kono T."/>
            <person name="Mallez S."/>
            <person name="Zhang Y."/>
            <person name="Obille A."/>
            <person name="Becker A."/>
            <person name="Abrahante J.E."/>
            <person name="Garbe J."/>
            <person name="Badalamenti J.P."/>
            <person name="Herman A."/>
            <person name="Mangelson H."/>
            <person name="Liachko I."/>
            <person name="Sullivan S."/>
            <person name="Sone E.D."/>
            <person name="Koren S."/>
            <person name="Silverstein K.A.T."/>
            <person name="Beckman K.B."/>
            <person name="Gohl D.M."/>
        </authorList>
    </citation>
    <scope>NUCLEOTIDE SEQUENCE</scope>
    <source>
        <strain evidence="1">Duluth1</strain>
        <tissue evidence="1">Whole animal</tissue>
    </source>
</reference>
<protein>
    <submittedName>
        <fullName evidence="1">Uncharacterized protein</fullName>
    </submittedName>
</protein>
<sequence length="103" mass="11242">MRCCVVSRAEYLCDMRCCVVSPVEYLCDMRCVCCCRSEQPTERPAPPAHEGPVCGAVSHCACAPQLPPAIPTHADGPPGVSTQWITDTCQSGRCQHSMDHRHL</sequence>
<comment type="caution">
    <text evidence="1">The sequence shown here is derived from an EMBL/GenBank/DDBJ whole genome shotgun (WGS) entry which is preliminary data.</text>
</comment>
<dbReference type="Proteomes" id="UP000828390">
    <property type="component" value="Unassembled WGS sequence"/>
</dbReference>
<organism evidence="1 2">
    <name type="scientific">Dreissena polymorpha</name>
    <name type="common">Zebra mussel</name>
    <name type="synonym">Mytilus polymorpha</name>
    <dbReference type="NCBI Taxonomy" id="45954"/>
    <lineage>
        <taxon>Eukaryota</taxon>
        <taxon>Metazoa</taxon>
        <taxon>Spiralia</taxon>
        <taxon>Lophotrochozoa</taxon>
        <taxon>Mollusca</taxon>
        <taxon>Bivalvia</taxon>
        <taxon>Autobranchia</taxon>
        <taxon>Heteroconchia</taxon>
        <taxon>Euheterodonta</taxon>
        <taxon>Imparidentia</taxon>
        <taxon>Neoheterodontei</taxon>
        <taxon>Myida</taxon>
        <taxon>Dreissenoidea</taxon>
        <taxon>Dreissenidae</taxon>
        <taxon>Dreissena</taxon>
    </lineage>
</organism>
<reference evidence="1" key="2">
    <citation type="submission" date="2020-11" db="EMBL/GenBank/DDBJ databases">
        <authorList>
            <person name="McCartney M.A."/>
            <person name="Auch B."/>
            <person name="Kono T."/>
            <person name="Mallez S."/>
            <person name="Becker A."/>
            <person name="Gohl D.M."/>
            <person name="Silverstein K.A.T."/>
            <person name="Koren S."/>
            <person name="Bechman K.B."/>
            <person name="Herman A."/>
            <person name="Abrahante J.E."/>
            <person name="Garbe J."/>
        </authorList>
    </citation>
    <scope>NUCLEOTIDE SEQUENCE</scope>
    <source>
        <strain evidence="1">Duluth1</strain>
        <tissue evidence="1">Whole animal</tissue>
    </source>
</reference>
<proteinExistence type="predicted"/>
<evidence type="ECO:0000313" key="2">
    <source>
        <dbReference type="Proteomes" id="UP000828390"/>
    </source>
</evidence>
<dbReference type="AlphaFoldDB" id="A0A9D4FCS2"/>